<reference evidence="1 2" key="1">
    <citation type="journal article" date="2021" name="ISME J.">
        <title>Genomic evolution of the class Acidithiobacillia: deep-branching Proteobacteria living in extreme acidic conditions.</title>
        <authorList>
            <person name="Moya-Beltran A."/>
            <person name="Beard S."/>
            <person name="Rojas-Villalobos C."/>
            <person name="Issotta F."/>
            <person name="Gallardo Y."/>
            <person name="Ulloa R."/>
            <person name="Giaveno A."/>
            <person name="Degli Esposti M."/>
            <person name="Johnson D.B."/>
            <person name="Quatrini R."/>
        </authorList>
    </citation>
    <scope>NUCLEOTIDE SEQUENCE [LARGE SCALE GENOMIC DNA]</scope>
    <source>
        <strain evidence="1 2">CF3</strain>
    </source>
</reference>
<protein>
    <submittedName>
        <fullName evidence="1">Uroporphyrinogen-III C-methyltransferase</fullName>
        <ecNumber evidence="1">2.1.1.107</ecNumber>
    </submittedName>
</protein>
<evidence type="ECO:0000313" key="1">
    <source>
        <dbReference type="EMBL" id="XRP74667.1"/>
    </source>
</evidence>
<dbReference type="EC" id="2.1.1.107" evidence="1"/>
<sequence length="274" mass="29100">MSRGGSYGNSGKVWIVGAGPGDPDLLTMKAAALVGTADIIFYDALVNPRILDMARPDTKLVDVGKRGGRPSASQVSIQTRMIHAARQGMRVVRLKGGDPFIFGRGGEECMALWTADIDYEIVPGITSGLAAAACAAVPLTYRSISQSVLFVTGHEAADAPPVDWHHIAKAADTLVIHMGIARITEIQDALIAGGRHPDTPVLAMQWATLPQQRHVYARLSDLTDAIHEADLGSPAILIVGEAVRLSQQLSHGMNTASDDSFGQRQWYLSAVGSA</sequence>
<name>A0ACD5IN99_9PROT</name>
<organism evidence="1 2">
    <name type="scientific">Acidithiobacillus ferruginosus</name>
    <dbReference type="NCBI Taxonomy" id="3063951"/>
    <lineage>
        <taxon>Bacteria</taxon>
        <taxon>Pseudomonadati</taxon>
        <taxon>Pseudomonadota</taxon>
        <taxon>Acidithiobacillia</taxon>
        <taxon>Acidithiobacillales</taxon>
        <taxon>Acidithiobacillaceae</taxon>
        <taxon>Acidithiobacillus</taxon>
    </lineage>
</organism>
<dbReference type="EMBL" id="CP130948">
    <property type="protein sequence ID" value="XRP74667.1"/>
    <property type="molecule type" value="Genomic_DNA"/>
</dbReference>
<gene>
    <name evidence="1" type="primary">cobA</name>
    <name evidence="1" type="ORF">HF292_015450</name>
</gene>
<keyword evidence="1" id="KW-0808">Transferase</keyword>
<evidence type="ECO:0000313" key="2">
    <source>
        <dbReference type="Proteomes" id="UP001196097"/>
    </source>
</evidence>
<keyword evidence="1" id="KW-0614">Plasmid</keyword>
<keyword evidence="2" id="KW-1185">Reference proteome</keyword>
<keyword evidence="1" id="KW-0489">Methyltransferase</keyword>
<dbReference type="Proteomes" id="UP001196097">
    <property type="component" value="Plasmid pCF3-2"/>
</dbReference>
<geneLocation type="plasmid" evidence="1 2">
    <name>pCF3-2</name>
</geneLocation>
<accession>A0ACD5IN99</accession>
<proteinExistence type="predicted"/>